<evidence type="ECO:0000313" key="2">
    <source>
        <dbReference type="EMBL" id="CAE2202860.1"/>
    </source>
</evidence>
<dbReference type="AlphaFoldDB" id="A0A7S4M615"/>
<evidence type="ECO:0000256" key="1">
    <source>
        <dbReference type="SAM" id="SignalP"/>
    </source>
</evidence>
<proteinExistence type="predicted"/>
<accession>A0A7S4M615</accession>
<dbReference type="EMBL" id="HBKQ01002169">
    <property type="protein sequence ID" value="CAE2202860.1"/>
    <property type="molecule type" value="Transcribed_RNA"/>
</dbReference>
<keyword evidence="1" id="KW-0732">Signal</keyword>
<sequence>MMHSGFWGVLRFFNCFALVQSTAAAFGSRAYLESLSAQPTEMSNVEVEKFLGETEAPDEFYGKHNPMASWEGWKHPRWGAYLDNLGEDNGALEKNEQDIQPSVEKTFR</sequence>
<feature type="chain" id="PRO_5031196770" evidence="1">
    <location>
        <begin position="25"/>
        <end position="108"/>
    </location>
</feature>
<protein>
    <submittedName>
        <fullName evidence="2">Uncharacterized protein</fullName>
    </submittedName>
</protein>
<organism evidence="2">
    <name type="scientific">Odontella aurita</name>
    <dbReference type="NCBI Taxonomy" id="265563"/>
    <lineage>
        <taxon>Eukaryota</taxon>
        <taxon>Sar</taxon>
        <taxon>Stramenopiles</taxon>
        <taxon>Ochrophyta</taxon>
        <taxon>Bacillariophyta</taxon>
        <taxon>Mediophyceae</taxon>
        <taxon>Biddulphiophycidae</taxon>
        <taxon>Eupodiscales</taxon>
        <taxon>Odontellaceae</taxon>
        <taxon>Odontella</taxon>
    </lineage>
</organism>
<feature type="signal peptide" evidence="1">
    <location>
        <begin position="1"/>
        <end position="24"/>
    </location>
</feature>
<reference evidence="2" key="1">
    <citation type="submission" date="2021-01" db="EMBL/GenBank/DDBJ databases">
        <authorList>
            <person name="Corre E."/>
            <person name="Pelletier E."/>
            <person name="Niang G."/>
            <person name="Scheremetjew M."/>
            <person name="Finn R."/>
            <person name="Kale V."/>
            <person name="Holt S."/>
            <person name="Cochrane G."/>
            <person name="Meng A."/>
            <person name="Brown T."/>
            <person name="Cohen L."/>
        </authorList>
    </citation>
    <scope>NUCLEOTIDE SEQUENCE</scope>
    <source>
        <strain evidence="2">Isolate 1302-5</strain>
    </source>
</reference>
<name>A0A7S4M615_9STRA</name>
<gene>
    <name evidence="2" type="ORF">OAUR00152_LOCUS1447</name>
</gene>